<sequence>MKLPDYRPHELMLDPNITKVEFDDFIGVWPNFMPRPVCDELREFIDNTIEQACVINPSLDLSQVDSADRVIKSQDLYGGEMNRKDMAFILNYANRDLVLKINSILRSCVLHYISQYQSLTKTSLISSDIKIQKTPPGGGYHLWHYEDSDEAHSMREIVWMIYLNDMPDGEAETEFLYQRRRIKPTAGTVVIWPAGYTHTHKGNTVLTEDKYILTGWYIKRN</sequence>
<dbReference type="GeneID" id="24171212"/>
<proteinExistence type="predicted"/>
<comment type="cofactor">
    <cofactor evidence="1">
        <name>L-ascorbate</name>
        <dbReference type="ChEBI" id="CHEBI:38290"/>
    </cofactor>
</comment>
<dbReference type="RefSeq" id="YP_009134016.1">
    <property type="nucleotide sequence ID" value="NC_026926.1"/>
</dbReference>
<dbReference type="Proteomes" id="UP000185285">
    <property type="component" value="Segment"/>
</dbReference>
<dbReference type="Gene3D" id="2.60.120.620">
    <property type="entry name" value="q2cbj1_9rhob like domain"/>
    <property type="match status" value="1"/>
</dbReference>
<evidence type="ECO:0000313" key="8">
    <source>
        <dbReference type="Proteomes" id="UP000185285"/>
    </source>
</evidence>
<keyword evidence="2" id="KW-0223">Dioxygenase</keyword>
<evidence type="ECO:0000313" key="5">
    <source>
        <dbReference type="EMBL" id="AIX23929.1"/>
    </source>
</evidence>
<dbReference type="EMBL" id="KJ019089">
    <property type="protein sequence ID" value="AIX28377.1"/>
    <property type="molecule type" value="Genomic_DNA"/>
</dbReference>
<evidence type="ECO:0000256" key="2">
    <source>
        <dbReference type="ARBA" id="ARBA00022964"/>
    </source>
</evidence>
<dbReference type="OrthoDB" id="11494at10239"/>
<dbReference type="InterPro" id="IPR044862">
    <property type="entry name" value="Pro_4_hyd_alph_FE2OG_OXY"/>
</dbReference>
<dbReference type="GO" id="GO:0016705">
    <property type="term" value="F:oxidoreductase activity, acting on paired donors, with incorporation or reduction of molecular oxygen"/>
    <property type="evidence" value="ECO:0007669"/>
    <property type="project" value="InterPro"/>
</dbReference>
<dbReference type="Pfam" id="PF13640">
    <property type="entry name" value="2OG-FeII_Oxy_3"/>
    <property type="match status" value="1"/>
</dbReference>
<name>A0A0E3FCN5_9CAUD</name>
<keyword evidence="3" id="KW-0560">Oxidoreductase</keyword>
<dbReference type="SUPFAM" id="SSF51197">
    <property type="entry name" value="Clavaminate synthase-like"/>
    <property type="match status" value="1"/>
</dbReference>
<feature type="domain" description="Prolyl 4-hydroxylase alpha subunit" evidence="4">
    <location>
        <begin position="24"/>
        <end position="218"/>
    </location>
</feature>
<dbReference type="GO" id="GO:0005506">
    <property type="term" value="F:iron ion binding"/>
    <property type="evidence" value="ECO:0007669"/>
    <property type="project" value="InterPro"/>
</dbReference>
<reference evidence="7 8" key="1">
    <citation type="submission" date="2013-12" db="EMBL/GenBank/DDBJ databases">
        <title>Ecological redundancy of diverse viral populations within a natural community.</title>
        <authorList>
            <person name="Gregory A.C."/>
            <person name="LaButti K."/>
            <person name="Copeland A."/>
            <person name="Woyke T."/>
            <person name="Sullivan M.B."/>
        </authorList>
    </citation>
    <scope>NUCLEOTIDE SEQUENCE [LARGE SCALE GENOMIC DNA]</scope>
    <source>
        <strain evidence="5">Syn7803US103</strain>
        <strain evidence="6">Syn7803US23</strain>
    </source>
</reference>
<protein>
    <submittedName>
        <fullName evidence="5">2OG-Fe(II) oxygenase</fullName>
    </submittedName>
</protein>
<evidence type="ECO:0000313" key="6">
    <source>
        <dbReference type="EMBL" id="AIX28377.1"/>
    </source>
</evidence>
<dbReference type="Proteomes" id="UP000033008">
    <property type="component" value="Segment"/>
</dbReference>
<evidence type="ECO:0000259" key="4">
    <source>
        <dbReference type="SMART" id="SM00702"/>
    </source>
</evidence>
<dbReference type="GO" id="GO:0051213">
    <property type="term" value="F:dioxygenase activity"/>
    <property type="evidence" value="ECO:0007669"/>
    <property type="project" value="UniProtKB-KW"/>
</dbReference>
<evidence type="ECO:0000256" key="3">
    <source>
        <dbReference type="ARBA" id="ARBA00023002"/>
    </source>
</evidence>
<dbReference type="KEGG" id="vg:24171212"/>
<dbReference type="EMBL" id="KJ019069">
    <property type="protein sequence ID" value="AIX23929.1"/>
    <property type="molecule type" value="Genomic_DNA"/>
</dbReference>
<evidence type="ECO:0000313" key="7">
    <source>
        <dbReference type="Proteomes" id="UP000033008"/>
    </source>
</evidence>
<dbReference type="GO" id="GO:0031418">
    <property type="term" value="F:L-ascorbic acid binding"/>
    <property type="evidence" value="ECO:0007669"/>
    <property type="project" value="InterPro"/>
</dbReference>
<organism evidence="5 7">
    <name type="scientific">Synechococcus phage ACG-2014j</name>
    <dbReference type="NCBI Taxonomy" id="1493514"/>
    <lineage>
        <taxon>Viruses</taxon>
        <taxon>Duplodnaviria</taxon>
        <taxon>Heunggongvirae</taxon>
        <taxon>Uroviricota</taxon>
        <taxon>Caudoviricetes</taxon>
        <taxon>Pantevenvirales</taxon>
        <taxon>Kyanoviridae</taxon>
        <taxon>Potamoivirus</taxon>
        <taxon>Potamoivirus tusconj</taxon>
    </lineage>
</organism>
<keyword evidence="8" id="KW-1185">Reference proteome</keyword>
<dbReference type="SMART" id="SM00702">
    <property type="entry name" value="P4Hc"/>
    <property type="match status" value="1"/>
</dbReference>
<evidence type="ECO:0000256" key="1">
    <source>
        <dbReference type="ARBA" id="ARBA00001961"/>
    </source>
</evidence>
<gene>
    <name evidence="5" type="ORF">Syn7803US103_34</name>
    <name evidence="6" type="ORF">Syn7803US23_33</name>
</gene>
<accession>A0A0E3FCN5</accession>
<dbReference type="InterPro" id="IPR006620">
    <property type="entry name" value="Pro_4_hyd_alph"/>
</dbReference>